<evidence type="ECO:0000256" key="3">
    <source>
        <dbReference type="ARBA" id="ARBA00022989"/>
    </source>
</evidence>
<proteinExistence type="inferred from homology"/>
<keyword evidence="5" id="KW-0813">Transport</keyword>
<dbReference type="InterPro" id="IPR047817">
    <property type="entry name" value="ABC2_TM_bact-type"/>
</dbReference>
<dbReference type="InterPro" id="IPR013525">
    <property type="entry name" value="ABC2_TM"/>
</dbReference>
<keyword evidence="5" id="KW-1003">Cell membrane</keyword>
<evidence type="ECO:0000259" key="6">
    <source>
        <dbReference type="PROSITE" id="PS51012"/>
    </source>
</evidence>
<dbReference type="Proteomes" id="UP000578077">
    <property type="component" value="Unassembled WGS sequence"/>
</dbReference>
<dbReference type="InterPro" id="IPR051784">
    <property type="entry name" value="Nod_factor_ABC_transporter"/>
</dbReference>
<dbReference type="PANTHER" id="PTHR43229:SF2">
    <property type="entry name" value="NODULATION PROTEIN J"/>
    <property type="match status" value="1"/>
</dbReference>
<dbReference type="GO" id="GO:0140359">
    <property type="term" value="F:ABC-type transporter activity"/>
    <property type="evidence" value="ECO:0007669"/>
    <property type="project" value="InterPro"/>
</dbReference>
<dbReference type="Pfam" id="PF01061">
    <property type="entry name" value="ABC2_membrane"/>
    <property type="match status" value="1"/>
</dbReference>
<evidence type="ECO:0000256" key="2">
    <source>
        <dbReference type="ARBA" id="ARBA00022692"/>
    </source>
</evidence>
<feature type="transmembrane region" description="Helical" evidence="5">
    <location>
        <begin position="30"/>
        <end position="47"/>
    </location>
</feature>
<evidence type="ECO:0000256" key="4">
    <source>
        <dbReference type="ARBA" id="ARBA00023136"/>
    </source>
</evidence>
<feature type="transmembrane region" description="Helical" evidence="5">
    <location>
        <begin position="144"/>
        <end position="168"/>
    </location>
</feature>
<comment type="subcellular location">
    <subcellularLocation>
        <location evidence="5">Cell membrane</location>
        <topology evidence="5">Multi-pass membrane protein</topology>
    </subcellularLocation>
    <subcellularLocation>
        <location evidence="1">Membrane</location>
        <topology evidence="1">Multi-pass membrane protein</topology>
    </subcellularLocation>
</comment>
<feature type="transmembrane region" description="Helical" evidence="5">
    <location>
        <begin position="174"/>
        <end position="193"/>
    </location>
</feature>
<dbReference type="GO" id="GO:0005886">
    <property type="term" value="C:plasma membrane"/>
    <property type="evidence" value="ECO:0007669"/>
    <property type="project" value="UniProtKB-SubCell"/>
</dbReference>
<accession>A0A841ED19</accession>
<evidence type="ECO:0000256" key="5">
    <source>
        <dbReference type="RuleBase" id="RU361157"/>
    </source>
</evidence>
<dbReference type="PANTHER" id="PTHR43229">
    <property type="entry name" value="NODULATION PROTEIN J"/>
    <property type="match status" value="1"/>
</dbReference>
<feature type="transmembrane region" description="Helical" evidence="5">
    <location>
        <begin position="59"/>
        <end position="78"/>
    </location>
</feature>
<feature type="transmembrane region" description="Helical" evidence="5">
    <location>
        <begin position="111"/>
        <end position="132"/>
    </location>
</feature>
<keyword evidence="8" id="KW-1185">Reference proteome</keyword>
<feature type="transmembrane region" description="Helical" evidence="5">
    <location>
        <begin position="243"/>
        <end position="261"/>
    </location>
</feature>
<evidence type="ECO:0000313" key="8">
    <source>
        <dbReference type="Proteomes" id="UP000578077"/>
    </source>
</evidence>
<sequence>MNPPALTAVRAGLSRGWIEFRQSVTTRDDLVSHGGLALVFTVVALFMRSQNVDGTGVPIASMWMAGMMGLVVATQGLMGVAQTLTAEREDGTLLRAKAIPDGTVGYLVGKAVHITLVTASLVAVLLVVALLLMDGFRVGGPAAWATLAWVLILGLMAMAPLGAIAGSLISNPRVVMTVLMVPFMAMMGVSGVFYQVSGFPEWLQWIAQATPLYWIALGMRSAFLPDSMLAVEIAQSWRLDQAALVLGAWAVVGFLAAVPVLRRMARRESGSRVEAGRRRAMQRG</sequence>
<reference evidence="7 8" key="1">
    <citation type="submission" date="2020-08" db="EMBL/GenBank/DDBJ databases">
        <title>Sequencing the genomes of 1000 actinobacteria strains.</title>
        <authorList>
            <person name="Klenk H.-P."/>
        </authorList>
    </citation>
    <scope>NUCLEOTIDE SEQUENCE [LARGE SCALE GENOMIC DNA]</scope>
    <source>
        <strain evidence="7 8">DSM 44593</strain>
    </source>
</reference>
<evidence type="ECO:0000313" key="7">
    <source>
        <dbReference type="EMBL" id="MBB6001022.1"/>
    </source>
</evidence>
<dbReference type="PROSITE" id="PS51012">
    <property type="entry name" value="ABC_TM2"/>
    <property type="match status" value="1"/>
</dbReference>
<keyword evidence="3 5" id="KW-1133">Transmembrane helix</keyword>
<evidence type="ECO:0000256" key="1">
    <source>
        <dbReference type="ARBA" id="ARBA00004141"/>
    </source>
</evidence>
<dbReference type="RefSeq" id="WP_184640004.1">
    <property type="nucleotide sequence ID" value="NZ_BAABKT010000018.1"/>
</dbReference>
<protein>
    <recommendedName>
        <fullName evidence="5">Transport permease protein</fullName>
    </recommendedName>
</protein>
<keyword evidence="4 5" id="KW-0472">Membrane</keyword>
<dbReference type="AlphaFoldDB" id="A0A841ED19"/>
<organism evidence="7 8">
    <name type="scientific">Streptomonospora salina</name>
    <dbReference type="NCBI Taxonomy" id="104205"/>
    <lineage>
        <taxon>Bacteria</taxon>
        <taxon>Bacillati</taxon>
        <taxon>Actinomycetota</taxon>
        <taxon>Actinomycetes</taxon>
        <taxon>Streptosporangiales</taxon>
        <taxon>Nocardiopsidaceae</taxon>
        <taxon>Streptomonospora</taxon>
    </lineage>
</organism>
<feature type="domain" description="ABC transmembrane type-2" evidence="6">
    <location>
        <begin position="24"/>
        <end position="264"/>
    </location>
</feature>
<dbReference type="EMBL" id="JACHLY010000002">
    <property type="protein sequence ID" value="MBB6001022.1"/>
    <property type="molecule type" value="Genomic_DNA"/>
</dbReference>
<keyword evidence="2 5" id="KW-0812">Transmembrane</keyword>
<comment type="caution">
    <text evidence="7">The sequence shown here is derived from an EMBL/GenBank/DDBJ whole genome shotgun (WGS) entry which is preliminary data.</text>
</comment>
<name>A0A841ED19_9ACTN</name>
<gene>
    <name evidence="7" type="ORF">HNR25_004851</name>
</gene>
<comment type="similarity">
    <text evidence="5">Belongs to the ABC-2 integral membrane protein family.</text>
</comment>